<dbReference type="AlphaFoldDB" id="A0A329T021"/>
<dbReference type="Pfam" id="PF01974">
    <property type="entry name" value="tRNA_int_endo"/>
    <property type="match status" value="1"/>
</dbReference>
<evidence type="ECO:0000313" key="7">
    <source>
        <dbReference type="EMBL" id="KAG2944059.1"/>
    </source>
</evidence>
<proteinExistence type="inferred from homology"/>
<feature type="compositionally biased region" description="Basic residues" evidence="4">
    <location>
        <begin position="241"/>
        <end position="256"/>
    </location>
</feature>
<dbReference type="STRING" id="29920.A0A329T021"/>
<dbReference type="SUPFAM" id="SSF53032">
    <property type="entry name" value="tRNA-intron endonuclease catalytic domain-like"/>
    <property type="match status" value="1"/>
</dbReference>
<dbReference type="Proteomes" id="UP000774804">
    <property type="component" value="Unassembled WGS sequence"/>
</dbReference>
<name>A0A329T021_9STRA</name>
<protein>
    <recommendedName>
        <fullName evidence="2">tRNA-intron lyase</fullName>
        <ecNumber evidence="2">4.6.1.16</ecNumber>
    </recommendedName>
</protein>
<dbReference type="EMBL" id="RCML01000005">
    <property type="protein sequence ID" value="KAG3000075.1"/>
    <property type="molecule type" value="Genomic_DNA"/>
</dbReference>
<dbReference type="NCBIfam" id="TIGR00324">
    <property type="entry name" value="endA"/>
    <property type="match status" value="1"/>
</dbReference>
<dbReference type="InterPro" id="IPR036167">
    <property type="entry name" value="tRNA_intron_Endo_cat-like_sf"/>
</dbReference>
<comment type="caution">
    <text evidence="11">The sequence shown here is derived from an EMBL/GenBank/DDBJ whole genome shotgun (WGS) entry which is preliminary data.</text>
</comment>
<feature type="region of interest" description="Disordered" evidence="4">
    <location>
        <begin position="235"/>
        <end position="271"/>
    </location>
</feature>
<dbReference type="InterPro" id="IPR006677">
    <property type="entry name" value="tRNA_intron_Endonuc_cat-like"/>
</dbReference>
<dbReference type="GO" id="GO:0000379">
    <property type="term" value="P:tRNA-type intron splice site recognition and cleavage"/>
    <property type="evidence" value="ECO:0007669"/>
    <property type="project" value="TreeGrafter"/>
</dbReference>
<dbReference type="PANTHER" id="PTHR21227:SF0">
    <property type="entry name" value="TRNA-SPLICING ENDONUCLEASE SUBUNIT SEN2"/>
    <property type="match status" value="1"/>
</dbReference>
<evidence type="ECO:0000256" key="1">
    <source>
        <dbReference type="ARBA" id="ARBA00008078"/>
    </source>
</evidence>
<evidence type="ECO:0000256" key="4">
    <source>
        <dbReference type="SAM" id="MobiDB-lite"/>
    </source>
</evidence>
<dbReference type="OrthoDB" id="10249562at2759"/>
<dbReference type="CDD" id="cd22363">
    <property type="entry name" value="tRNA-intron_lyase_C"/>
    <property type="match status" value="1"/>
</dbReference>
<dbReference type="Proteomes" id="UP000760860">
    <property type="component" value="Unassembled WGS sequence"/>
</dbReference>
<evidence type="ECO:0000313" key="12">
    <source>
        <dbReference type="Proteomes" id="UP000251314"/>
    </source>
</evidence>
<accession>A0A329T021</accession>
<dbReference type="EC" id="4.6.1.16" evidence="2"/>
<reference evidence="11 12" key="1">
    <citation type="submission" date="2018-01" db="EMBL/GenBank/DDBJ databases">
        <title>Draft genome of the strawberry crown rot pathogen Phytophthora cactorum.</title>
        <authorList>
            <person name="Armitage A.D."/>
            <person name="Lysoe E."/>
            <person name="Nellist C.F."/>
            <person name="Harrison R.J."/>
            <person name="Brurberg M.B."/>
        </authorList>
    </citation>
    <scope>NUCLEOTIDE SEQUENCE [LARGE SCALE GENOMIC DNA]</scope>
    <source>
        <strain evidence="11 12">10300</strain>
    </source>
</reference>
<dbReference type="Proteomes" id="UP000735874">
    <property type="component" value="Unassembled WGS sequence"/>
</dbReference>
<keyword evidence="12" id="KW-1185">Reference proteome</keyword>
<evidence type="ECO:0000313" key="10">
    <source>
        <dbReference type="EMBL" id="KAG3229377.1"/>
    </source>
</evidence>
<reference evidence="6" key="2">
    <citation type="submission" date="2018-10" db="EMBL/GenBank/DDBJ databases">
        <title>Effector identification in a new, highly contiguous assembly of the strawberry crown rot pathogen Phytophthora cactorum.</title>
        <authorList>
            <person name="Armitage A.D."/>
            <person name="Nellist C.F."/>
            <person name="Bates H."/>
            <person name="Vickerstaff R.J."/>
            <person name="Harrison R.J."/>
        </authorList>
    </citation>
    <scope>NUCLEOTIDE SEQUENCE</scope>
    <source>
        <strain evidence="6">15-7</strain>
        <strain evidence="7">4032</strain>
        <strain evidence="8">4040</strain>
        <strain evidence="9">P415</strain>
        <strain evidence="10">P421</strain>
    </source>
</reference>
<dbReference type="EMBL" id="RCMI01000005">
    <property type="protein sequence ID" value="KAG2944059.1"/>
    <property type="molecule type" value="Genomic_DNA"/>
</dbReference>
<comment type="catalytic activity">
    <reaction evidence="3">
        <text>pretRNA = a 3'-half-tRNA molecule with a 5'-OH end + a 5'-half-tRNA molecule with a 2',3'-cyclic phosphate end + an intron with a 2',3'-cyclic phosphate and a 5'-hydroxyl terminus.</text>
        <dbReference type="EC" id="4.6.1.16"/>
    </reaction>
</comment>
<evidence type="ECO:0000313" key="9">
    <source>
        <dbReference type="EMBL" id="KAG3000075.1"/>
    </source>
</evidence>
<comment type="similarity">
    <text evidence="1">Belongs to the tRNA-intron endonuclease family.</text>
</comment>
<dbReference type="Gene3D" id="3.40.1350.10">
    <property type="match status" value="1"/>
</dbReference>
<dbReference type="EMBL" id="MJFZ01000010">
    <property type="protein sequence ID" value="RAW42833.1"/>
    <property type="molecule type" value="Genomic_DNA"/>
</dbReference>
<dbReference type="GO" id="GO:0003676">
    <property type="term" value="F:nucleic acid binding"/>
    <property type="evidence" value="ECO:0007669"/>
    <property type="project" value="InterPro"/>
</dbReference>
<sequence>MVTWQAVGDGLEVEVTFDAEDEEAWRDFQTKGFGISALNTLPVSVETIGKESNVSVTIGSDTLETKRRRHLSLPETYYAAIDGVLPADDSLRELWERFKSSSATFVRNFIAYHHFRRLGWTPKSGLNYGAHYVLYRGSATNFHSEYIVYVQDEEEDSSWNTIQSLTRIAADVKKTVLLCTVTAATRASEESGSVDTDLTFGVYNFHDVQYTVEAIAIRFWDPSIADGAQSYTFQQQPVIPKKPKTAKKKNRAKRPKRQLEGETLTGSGKST</sequence>
<dbReference type="EMBL" id="RCMK01000005">
    <property type="protein sequence ID" value="KAG2955460.1"/>
    <property type="molecule type" value="Genomic_DNA"/>
</dbReference>
<evidence type="ECO:0000313" key="11">
    <source>
        <dbReference type="EMBL" id="RAW42833.1"/>
    </source>
</evidence>
<dbReference type="GO" id="GO:0005737">
    <property type="term" value="C:cytoplasm"/>
    <property type="evidence" value="ECO:0007669"/>
    <property type="project" value="TreeGrafter"/>
</dbReference>
<dbReference type="EMBL" id="RCMG01000008">
    <property type="protein sequence ID" value="KAG2868749.1"/>
    <property type="molecule type" value="Genomic_DNA"/>
</dbReference>
<evidence type="ECO:0000313" key="8">
    <source>
        <dbReference type="EMBL" id="KAG2955460.1"/>
    </source>
</evidence>
<evidence type="ECO:0000256" key="3">
    <source>
        <dbReference type="ARBA" id="ARBA00034031"/>
    </source>
</evidence>
<dbReference type="InterPro" id="IPR006676">
    <property type="entry name" value="tRNA_splic"/>
</dbReference>
<feature type="domain" description="tRNA intron endonuclease catalytic" evidence="5">
    <location>
        <begin position="105"/>
        <end position="183"/>
    </location>
</feature>
<evidence type="ECO:0000256" key="2">
    <source>
        <dbReference type="ARBA" id="ARBA00012573"/>
    </source>
</evidence>
<evidence type="ECO:0000313" key="6">
    <source>
        <dbReference type="EMBL" id="KAG2868749.1"/>
    </source>
</evidence>
<dbReference type="Proteomes" id="UP000736787">
    <property type="component" value="Unassembled WGS sequence"/>
</dbReference>
<dbReference type="Proteomes" id="UP000251314">
    <property type="component" value="Unassembled WGS sequence"/>
</dbReference>
<organism evidence="11 12">
    <name type="scientific">Phytophthora cactorum</name>
    <dbReference type="NCBI Taxonomy" id="29920"/>
    <lineage>
        <taxon>Eukaryota</taxon>
        <taxon>Sar</taxon>
        <taxon>Stramenopiles</taxon>
        <taxon>Oomycota</taxon>
        <taxon>Peronosporomycetes</taxon>
        <taxon>Peronosporales</taxon>
        <taxon>Peronosporaceae</taxon>
        <taxon>Phytophthora</taxon>
    </lineage>
</organism>
<dbReference type="GO" id="GO:0000214">
    <property type="term" value="C:tRNA-intron endonuclease complex"/>
    <property type="evidence" value="ECO:0007669"/>
    <property type="project" value="TreeGrafter"/>
</dbReference>
<dbReference type="InterPro" id="IPR011856">
    <property type="entry name" value="tRNA_endonuc-like_dom_sf"/>
</dbReference>
<evidence type="ECO:0000259" key="5">
    <source>
        <dbReference type="Pfam" id="PF01974"/>
    </source>
</evidence>
<dbReference type="GO" id="GO:0000213">
    <property type="term" value="F:tRNA-intron lyase activity"/>
    <property type="evidence" value="ECO:0007669"/>
    <property type="project" value="UniProtKB-EC"/>
</dbReference>
<dbReference type="VEuPathDB" id="FungiDB:PC110_g946"/>
<dbReference type="Proteomes" id="UP000697107">
    <property type="component" value="Unassembled WGS sequence"/>
</dbReference>
<dbReference type="PANTHER" id="PTHR21227">
    <property type="entry name" value="TRNA-SPLICING ENDONUCLEASE SUBUNIT SEN2"/>
    <property type="match status" value="1"/>
</dbReference>
<dbReference type="EMBL" id="RCMV01000002">
    <property type="protein sequence ID" value="KAG3229377.1"/>
    <property type="molecule type" value="Genomic_DNA"/>
</dbReference>
<gene>
    <name evidence="11" type="ORF">PC110_g946</name>
    <name evidence="6" type="ORF">PC113_g786</name>
    <name evidence="7" type="ORF">PC115_g479</name>
    <name evidence="8" type="ORF">PC117_g444</name>
    <name evidence="9" type="ORF">PC118_g491</name>
    <name evidence="10" type="ORF">PC129_g142</name>
</gene>